<evidence type="ECO:0000259" key="6">
    <source>
        <dbReference type="Pfam" id="PF04932"/>
    </source>
</evidence>
<feature type="transmembrane region" description="Helical" evidence="5">
    <location>
        <begin position="69"/>
        <end position="88"/>
    </location>
</feature>
<feature type="transmembrane region" description="Helical" evidence="5">
    <location>
        <begin position="329"/>
        <end position="350"/>
    </location>
</feature>
<dbReference type="EMBL" id="SJPG01000001">
    <property type="protein sequence ID" value="TWT59610.1"/>
    <property type="molecule type" value="Genomic_DNA"/>
</dbReference>
<feature type="transmembrane region" description="Helical" evidence="5">
    <location>
        <begin position="385"/>
        <end position="406"/>
    </location>
</feature>
<feature type="transmembrane region" description="Helical" evidence="5">
    <location>
        <begin position="130"/>
        <end position="151"/>
    </location>
</feature>
<comment type="subcellular location">
    <subcellularLocation>
        <location evidence="1">Membrane</location>
        <topology evidence="1">Multi-pass membrane protein</topology>
    </subcellularLocation>
</comment>
<evidence type="ECO:0000256" key="1">
    <source>
        <dbReference type="ARBA" id="ARBA00004141"/>
    </source>
</evidence>
<evidence type="ECO:0000256" key="3">
    <source>
        <dbReference type="ARBA" id="ARBA00022989"/>
    </source>
</evidence>
<feature type="domain" description="O-antigen ligase-related" evidence="6">
    <location>
        <begin position="197"/>
        <end position="336"/>
    </location>
</feature>
<proteinExistence type="predicted"/>
<keyword evidence="7" id="KW-0436">Ligase</keyword>
<dbReference type="PANTHER" id="PTHR37422">
    <property type="entry name" value="TEICHURONIC ACID BIOSYNTHESIS PROTEIN TUAE"/>
    <property type="match status" value="1"/>
</dbReference>
<comment type="caution">
    <text evidence="7">The sequence shown here is derived from an EMBL/GenBank/DDBJ whole genome shotgun (WGS) entry which is preliminary data.</text>
</comment>
<keyword evidence="8" id="KW-1185">Reference proteome</keyword>
<feature type="transmembrane region" description="Helical" evidence="5">
    <location>
        <begin position="100"/>
        <end position="118"/>
    </location>
</feature>
<name>A0A5C5X9I8_9PLAN</name>
<feature type="transmembrane region" description="Helical" evidence="5">
    <location>
        <begin position="362"/>
        <end position="378"/>
    </location>
</feature>
<evidence type="ECO:0000256" key="2">
    <source>
        <dbReference type="ARBA" id="ARBA00022692"/>
    </source>
</evidence>
<evidence type="ECO:0000256" key="4">
    <source>
        <dbReference type="ARBA" id="ARBA00023136"/>
    </source>
</evidence>
<accession>A0A5C5X9I8</accession>
<feature type="transmembrane region" description="Helical" evidence="5">
    <location>
        <begin position="163"/>
        <end position="182"/>
    </location>
</feature>
<dbReference type="InterPro" id="IPR007016">
    <property type="entry name" value="O-antigen_ligase-rel_domated"/>
</dbReference>
<evidence type="ECO:0000256" key="5">
    <source>
        <dbReference type="SAM" id="Phobius"/>
    </source>
</evidence>
<dbReference type="Pfam" id="PF04932">
    <property type="entry name" value="Wzy_C"/>
    <property type="match status" value="1"/>
</dbReference>
<reference evidence="7 8" key="1">
    <citation type="submission" date="2019-02" db="EMBL/GenBank/DDBJ databases">
        <title>Deep-cultivation of Planctomycetes and their phenomic and genomic characterization uncovers novel biology.</title>
        <authorList>
            <person name="Wiegand S."/>
            <person name="Jogler M."/>
            <person name="Boedeker C."/>
            <person name="Pinto D."/>
            <person name="Vollmers J."/>
            <person name="Rivas-Marin E."/>
            <person name="Kohn T."/>
            <person name="Peeters S.H."/>
            <person name="Heuer A."/>
            <person name="Rast P."/>
            <person name="Oberbeckmann S."/>
            <person name="Bunk B."/>
            <person name="Jeske O."/>
            <person name="Meyerdierks A."/>
            <person name="Storesund J.E."/>
            <person name="Kallscheuer N."/>
            <person name="Luecker S."/>
            <person name="Lage O.M."/>
            <person name="Pohl T."/>
            <person name="Merkel B.J."/>
            <person name="Hornburger P."/>
            <person name="Mueller R.-W."/>
            <person name="Bruemmer F."/>
            <person name="Labrenz M."/>
            <person name="Spormann A.M."/>
            <person name="Op Den Camp H."/>
            <person name="Overmann J."/>
            <person name="Amann R."/>
            <person name="Jetten M.S.M."/>
            <person name="Mascher T."/>
            <person name="Medema M.H."/>
            <person name="Devos D.P."/>
            <person name="Kaster A.-K."/>
            <person name="Ovreas L."/>
            <person name="Rohde M."/>
            <person name="Galperin M.Y."/>
            <person name="Jogler C."/>
        </authorList>
    </citation>
    <scope>NUCLEOTIDE SEQUENCE [LARGE SCALE GENOMIC DNA]</scope>
    <source>
        <strain evidence="7 8">Pan54</strain>
    </source>
</reference>
<dbReference type="AlphaFoldDB" id="A0A5C5X9I8"/>
<evidence type="ECO:0000313" key="8">
    <source>
        <dbReference type="Proteomes" id="UP000316095"/>
    </source>
</evidence>
<gene>
    <name evidence="7" type="ORF">Pan54_03180</name>
</gene>
<feature type="transmembrane region" description="Helical" evidence="5">
    <location>
        <begin position="233"/>
        <end position="253"/>
    </location>
</feature>
<organism evidence="7 8">
    <name type="scientific">Rubinisphaera italica</name>
    <dbReference type="NCBI Taxonomy" id="2527969"/>
    <lineage>
        <taxon>Bacteria</taxon>
        <taxon>Pseudomonadati</taxon>
        <taxon>Planctomycetota</taxon>
        <taxon>Planctomycetia</taxon>
        <taxon>Planctomycetales</taxon>
        <taxon>Planctomycetaceae</taxon>
        <taxon>Rubinisphaera</taxon>
    </lineage>
</organism>
<keyword evidence="3 5" id="KW-1133">Transmembrane helix</keyword>
<protein>
    <submittedName>
        <fullName evidence="7">O-Antigen ligase</fullName>
    </submittedName>
</protein>
<dbReference type="GO" id="GO:0016874">
    <property type="term" value="F:ligase activity"/>
    <property type="evidence" value="ECO:0007669"/>
    <property type="project" value="UniProtKB-KW"/>
</dbReference>
<dbReference type="Proteomes" id="UP000316095">
    <property type="component" value="Unassembled WGS sequence"/>
</dbReference>
<dbReference type="OrthoDB" id="9786100at2"/>
<feature type="transmembrane region" description="Helical" evidence="5">
    <location>
        <begin position="194"/>
        <end position="227"/>
    </location>
</feature>
<keyword evidence="2 5" id="KW-0812">Transmembrane</keyword>
<keyword evidence="4 5" id="KW-0472">Membrane</keyword>
<dbReference type="PANTHER" id="PTHR37422:SF13">
    <property type="entry name" value="LIPOPOLYSACCHARIDE BIOSYNTHESIS PROTEIN PA4999-RELATED"/>
    <property type="match status" value="1"/>
</dbReference>
<dbReference type="GO" id="GO:0016020">
    <property type="term" value="C:membrane"/>
    <property type="evidence" value="ECO:0007669"/>
    <property type="project" value="UniProtKB-SubCell"/>
</dbReference>
<dbReference type="InterPro" id="IPR051533">
    <property type="entry name" value="WaaL-like"/>
</dbReference>
<feature type="transmembrane region" description="Helical" evidence="5">
    <location>
        <begin position="33"/>
        <end position="49"/>
    </location>
</feature>
<evidence type="ECO:0000313" key="7">
    <source>
        <dbReference type="EMBL" id="TWT59610.1"/>
    </source>
</evidence>
<dbReference type="RefSeq" id="WP_146501809.1">
    <property type="nucleotide sequence ID" value="NZ_SJPG01000001.1"/>
</dbReference>
<sequence length="426" mass="47571">MFSESVLLLVSLLLLHPIAFNLGYSGDKPIDAVLSDLLIPMSVLIIALLPSKQKRHPNILNKATNINDWVLLTSGYMLLLAVVAVIANDDNGRGLTAFKLMKPLLFVLVGSAVARRLDRVKLFDRIAQTQLLYIAWLMISTILTPGFPFGYWGKYLLPFESELYAYPNMSQTFLACTIPMLLAYADSNTFSKPLYYFAAFIAFLLIVGSMSRSSTFVAVISSAIYIGMSHKKIYLFFIVTTTLVVLGGAAYLAKDTDVYRSIQDKIEVRAANTFENGDTLSGRDQIWMETVKLVSKKPIFGYSYEPYSNYSFFGTPHQQYLEVLYKTGIVGVFLYIAVLTKLFMGCYFVFYFQCESRSDKLHASACIACLVGCCIGCLTQPNLTYSLTGHFVFFITSFCIMSHLSIQSHSYCHPASVGNYNSAKTC</sequence>